<keyword evidence="3" id="KW-1185">Reference proteome</keyword>
<dbReference type="Proteomes" id="UP000317650">
    <property type="component" value="Chromosome 10"/>
</dbReference>
<dbReference type="AlphaFoldDB" id="A0A4S8IW20"/>
<accession>A0A4S8IW20</accession>
<evidence type="ECO:0000313" key="2">
    <source>
        <dbReference type="EMBL" id="THU53021.1"/>
    </source>
</evidence>
<evidence type="ECO:0000313" key="3">
    <source>
        <dbReference type="Proteomes" id="UP000317650"/>
    </source>
</evidence>
<reference evidence="2 3" key="1">
    <citation type="journal article" date="2019" name="Nat. Plants">
        <title>Genome sequencing of Musa balbisiana reveals subgenome evolution and function divergence in polyploid bananas.</title>
        <authorList>
            <person name="Yao X."/>
        </authorList>
    </citation>
    <scope>NUCLEOTIDE SEQUENCE [LARGE SCALE GENOMIC DNA]</scope>
    <source>
        <strain evidence="3">cv. DH-PKW</strain>
        <tissue evidence="2">Leaves</tissue>
    </source>
</reference>
<feature type="compositionally biased region" description="Polar residues" evidence="1">
    <location>
        <begin position="1"/>
        <end position="11"/>
    </location>
</feature>
<protein>
    <submittedName>
        <fullName evidence="2">Uncharacterized protein</fullName>
    </submittedName>
</protein>
<sequence>MGSRSPQSDRASSPALARPTSFSYPYDRSSPPNPHTFNPLRRFFPTRREVPRRSRLQAPFKPNALGSIPPSRTHMRRRRRRKIEAVRLFESFKQDASLSHER</sequence>
<proteinExistence type="predicted"/>
<dbReference type="EMBL" id="PYDT01000008">
    <property type="protein sequence ID" value="THU53021.1"/>
    <property type="molecule type" value="Genomic_DNA"/>
</dbReference>
<feature type="region of interest" description="Disordered" evidence="1">
    <location>
        <begin position="1"/>
        <end position="79"/>
    </location>
</feature>
<gene>
    <name evidence="2" type="ORF">C4D60_Mb10t10050</name>
</gene>
<evidence type="ECO:0000256" key="1">
    <source>
        <dbReference type="SAM" id="MobiDB-lite"/>
    </source>
</evidence>
<name>A0A4S8IW20_MUSBA</name>
<organism evidence="2 3">
    <name type="scientific">Musa balbisiana</name>
    <name type="common">Banana</name>
    <dbReference type="NCBI Taxonomy" id="52838"/>
    <lineage>
        <taxon>Eukaryota</taxon>
        <taxon>Viridiplantae</taxon>
        <taxon>Streptophyta</taxon>
        <taxon>Embryophyta</taxon>
        <taxon>Tracheophyta</taxon>
        <taxon>Spermatophyta</taxon>
        <taxon>Magnoliopsida</taxon>
        <taxon>Liliopsida</taxon>
        <taxon>Zingiberales</taxon>
        <taxon>Musaceae</taxon>
        <taxon>Musa</taxon>
    </lineage>
</organism>
<comment type="caution">
    <text evidence="2">The sequence shown here is derived from an EMBL/GenBank/DDBJ whole genome shotgun (WGS) entry which is preliminary data.</text>
</comment>